<sequence>MLILASQSTARRAMLDAADVPFSVVAAHIDESSIRASLHAEGTSPRDIADALAEAKAMRAGTRRPEAMVLGSDQILETSDGEMLSKPQTPEDAIRQLEALSGKPHRLWSAAVIVEGGRPIWRHVGKAVMHVRPLGPAFVREYVEKHWETIGYTVGCYEIEGAGAQLFSHIEGDVFTVQGMPLLPLLGFLRERELMPS</sequence>
<dbReference type="EC" id="3.6.1.9" evidence="4"/>
<keyword evidence="2 4" id="KW-0378">Hydrolase</keyword>
<dbReference type="Pfam" id="PF02545">
    <property type="entry name" value="Maf"/>
    <property type="match status" value="1"/>
</dbReference>
<comment type="similarity">
    <text evidence="4">Belongs to the Maf family.</text>
</comment>
<reference evidence="5 6" key="1">
    <citation type="submission" date="2018-05" db="EMBL/GenBank/DDBJ databases">
        <title>Genomic Encyclopedia of Type Strains, Phase IV (KMG-IV): sequencing the most valuable type-strain genomes for metagenomic binning, comparative biology and taxonomic classification.</title>
        <authorList>
            <person name="Goeker M."/>
        </authorList>
    </citation>
    <scope>NUCLEOTIDE SEQUENCE [LARGE SCALE GENOMIC DNA]</scope>
    <source>
        <strain evidence="5 6">DSM 3183</strain>
    </source>
</reference>
<dbReference type="PANTHER" id="PTHR43213">
    <property type="entry name" value="BIFUNCTIONAL DTTP/UTP PYROPHOSPHATASE/METHYLTRANSFERASE PROTEIN-RELATED"/>
    <property type="match status" value="1"/>
</dbReference>
<comment type="cofactor">
    <cofactor evidence="1 4">
        <name>a divalent metal cation</name>
        <dbReference type="ChEBI" id="CHEBI:60240"/>
    </cofactor>
</comment>
<dbReference type="Gene3D" id="3.90.950.10">
    <property type="match status" value="1"/>
</dbReference>
<dbReference type="PANTHER" id="PTHR43213:SF5">
    <property type="entry name" value="BIFUNCTIONAL DTTP_UTP PYROPHOSPHATASE_METHYLTRANSFERASE PROTEIN-RELATED"/>
    <property type="match status" value="1"/>
</dbReference>
<dbReference type="PIRSF" id="PIRSF006305">
    <property type="entry name" value="Maf"/>
    <property type="match status" value="1"/>
</dbReference>
<evidence type="ECO:0000256" key="3">
    <source>
        <dbReference type="ARBA" id="ARBA00023080"/>
    </source>
</evidence>
<keyword evidence="3 4" id="KW-0546">Nucleotide metabolism</keyword>
<dbReference type="GO" id="GO:0005737">
    <property type="term" value="C:cytoplasm"/>
    <property type="evidence" value="ECO:0007669"/>
    <property type="project" value="UniProtKB-SubCell"/>
</dbReference>
<dbReference type="InterPro" id="IPR003697">
    <property type="entry name" value="Maf-like"/>
</dbReference>
<feature type="active site" description="Proton acceptor" evidence="4">
    <location>
        <position position="73"/>
    </location>
</feature>
<dbReference type="GO" id="GO:0047429">
    <property type="term" value="F:nucleoside triphosphate diphosphatase activity"/>
    <property type="evidence" value="ECO:0007669"/>
    <property type="project" value="UniProtKB-EC"/>
</dbReference>
<dbReference type="HAMAP" id="MF_00528">
    <property type="entry name" value="Maf"/>
    <property type="match status" value="1"/>
</dbReference>
<comment type="function">
    <text evidence="4">Nucleoside triphosphate pyrophosphatase. May have a dual role in cell division arrest and in preventing the incorporation of modified nucleotides into cellular nucleic acids.</text>
</comment>
<evidence type="ECO:0000256" key="4">
    <source>
        <dbReference type="HAMAP-Rule" id="MF_00528"/>
    </source>
</evidence>
<dbReference type="GO" id="GO:0009117">
    <property type="term" value="P:nucleotide metabolic process"/>
    <property type="evidence" value="ECO:0007669"/>
    <property type="project" value="UniProtKB-KW"/>
</dbReference>
<dbReference type="CDD" id="cd00555">
    <property type="entry name" value="Maf"/>
    <property type="match status" value="1"/>
</dbReference>
<dbReference type="AlphaFoldDB" id="A0A2V3V6M5"/>
<accession>A0A2V3V6M5</accession>
<comment type="catalytic activity">
    <reaction evidence="4">
        <text>a ribonucleoside 5'-triphosphate + H2O = a ribonucleoside 5'-phosphate + diphosphate + H(+)</text>
        <dbReference type="Rhea" id="RHEA:23996"/>
        <dbReference type="ChEBI" id="CHEBI:15377"/>
        <dbReference type="ChEBI" id="CHEBI:15378"/>
        <dbReference type="ChEBI" id="CHEBI:33019"/>
        <dbReference type="ChEBI" id="CHEBI:58043"/>
        <dbReference type="ChEBI" id="CHEBI:61557"/>
        <dbReference type="EC" id="3.6.1.9"/>
    </reaction>
</comment>
<evidence type="ECO:0000256" key="1">
    <source>
        <dbReference type="ARBA" id="ARBA00001968"/>
    </source>
</evidence>
<evidence type="ECO:0000313" key="6">
    <source>
        <dbReference type="Proteomes" id="UP000248014"/>
    </source>
</evidence>
<comment type="subcellular location">
    <subcellularLocation>
        <location evidence="4">Cytoplasm</location>
    </subcellularLocation>
</comment>
<evidence type="ECO:0000313" key="5">
    <source>
        <dbReference type="EMBL" id="PXW76378.1"/>
    </source>
</evidence>
<comment type="caution">
    <text evidence="4">Lacks conserved residue(s) required for the propagation of feature annotation.</text>
</comment>
<name>A0A2V3V6M5_9SPHN</name>
<comment type="caution">
    <text evidence="5">The sequence shown here is derived from an EMBL/GenBank/DDBJ whole genome shotgun (WGS) entry which is preliminary data.</text>
</comment>
<comment type="catalytic activity">
    <reaction evidence="4">
        <text>a 2'-deoxyribonucleoside 5'-triphosphate + H2O = a 2'-deoxyribonucleoside 5'-phosphate + diphosphate + H(+)</text>
        <dbReference type="Rhea" id="RHEA:44644"/>
        <dbReference type="ChEBI" id="CHEBI:15377"/>
        <dbReference type="ChEBI" id="CHEBI:15378"/>
        <dbReference type="ChEBI" id="CHEBI:33019"/>
        <dbReference type="ChEBI" id="CHEBI:61560"/>
        <dbReference type="ChEBI" id="CHEBI:65317"/>
        <dbReference type="EC" id="3.6.1.9"/>
    </reaction>
</comment>
<dbReference type="InterPro" id="IPR029001">
    <property type="entry name" value="ITPase-like_fam"/>
</dbReference>
<gene>
    <name evidence="5" type="ORF">C7451_105151</name>
</gene>
<dbReference type="SUPFAM" id="SSF52972">
    <property type="entry name" value="ITPase-like"/>
    <property type="match status" value="1"/>
</dbReference>
<organism evidence="5 6">
    <name type="scientific">Blastomonas natatoria</name>
    <dbReference type="NCBI Taxonomy" id="34015"/>
    <lineage>
        <taxon>Bacteria</taxon>
        <taxon>Pseudomonadati</taxon>
        <taxon>Pseudomonadota</taxon>
        <taxon>Alphaproteobacteria</taxon>
        <taxon>Sphingomonadales</taxon>
        <taxon>Sphingomonadaceae</taxon>
        <taxon>Blastomonas</taxon>
    </lineage>
</organism>
<keyword evidence="4" id="KW-0963">Cytoplasm</keyword>
<dbReference type="EMBL" id="QJJM01000005">
    <property type="protein sequence ID" value="PXW76378.1"/>
    <property type="molecule type" value="Genomic_DNA"/>
</dbReference>
<evidence type="ECO:0000256" key="2">
    <source>
        <dbReference type="ARBA" id="ARBA00022801"/>
    </source>
</evidence>
<proteinExistence type="inferred from homology"/>
<dbReference type="Proteomes" id="UP000248014">
    <property type="component" value="Unassembled WGS sequence"/>
</dbReference>
<keyword evidence="6" id="KW-1185">Reference proteome</keyword>
<protein>
    <recommendedName>
        <fullName evidence="4">Nucleoside triphosphate pyrophosphatase</fullName>
        <ecNumber evidence="4">3.6.1.9</ecNumber>
    </recommendedName>
    <alternativeName>
        <fullName evidence="4">Nucleotide pyrophosphatase</fullName>
        <shortName evidence="4">Nucleotide PPase</shortName>
    </alternativeName>
</protein>
<dbReference type="RefSeq" id="WP_110298421.1">
    <property type="nucleotide sequence ID" value="NZ_QJJM01000005.1"/>
</dbReference>
<dbReference type="OrthoDB" id="9813962at2"/>